<feature type="domain" description="Probable ATP-binding protein BrxC winged helix-turn-helix" evidence="2">
    <location>
        <begin position="757"/>
        <end position="883"/>
    </location>
</feature>
<dbReference type="Pfam" id="PF25791">
    <property type="entry name" value="WHD_BREX_BrxC"/>
    <property type="match status" value="1"/>
</dbReference>
<dbReference type="Pfam" id="PF07693">
    <property type="entry name" value="KAP_NTPase"/>
    <property type="match status" value="1"/>
</dbReference>
<evidence type="ECO:0008006" key="7">
    <source>
        <dbReference type="Google" id="ProtNLM"/>
    </source>
</evidence>
<feature type="domain" description="KAP NTPase" evidence="1">
    <location>
        <begin position="47"/>
        <end position="284"/>
    </location>
</feature>
<dbReference type="InterPro" id="IPR047679">
    <property type="entry name" value="BREX_BrxC"/>
</dbReference>
<evidence type="ECO:0000313" key="5">
    <source>
        <dbReference type="EMBL" id="CUO51970.1"/>
    </source>
</evidence>
<reference evidence="5 6" key="1">
    <citation type="submission" date="2015-09" db="EMBL/GenBank/DDBJ databases">
        <authorList>
            <consortium name="Pathogen Informatics"/>
        </authorList>
    </citation>
    <scope>NUCLEOTIDE SEQUENCE [LARGE SCALE GENOMIC DNA]</scope>
    <source>
        <strain evidence="5 6">2789STDY5608850</strain>
    </source>
</reference>
<dbReference type="InterPro" id="IPR058036">
    <property type="entry name" value="BREX_BrxC_4th"/>
</dbReference>
<dbReference type="EMBL" id="CYZE01000007">
    <property type="protein sequence ID" value="CUO51970.1"/>
    <property type="molecule type" value="Genomic_DNA"/>
</dbReference>
<evidence type="ECO:0000259" key="1">
    <source>
        <dbReference type="Pfam" id="PF07693"/>
    </source>
</evidence>
<gene>
    <name evidence="5" type="ORF">ERS852407_03080</name>
</gene>
<accession>A0A174FTV4</accession>
<dbReference type="InterPro" id="IPR058037">
    <property type="entry name" value="BREX_BrxC_helical"/>
</dbReference>
<feature type="domain" description="Probable ATP-binding protein BrxC 4th six-stranded beta-sheet" evidence="4">
    <location>
        <begin position="570"/>
        <end position="750"/>
    </location>
</feature>
<dbReference type="RefSeq" id="WP_055656468.1">
    <property type="nucleotide sequence ID" value="NZ_CABIXC010000007.1"/>
</dbReference>
<dbReference type="Proteomes" id="UP000095651">
    <property type="component" value="Unassembled WGS sequence"/>
</dbReference>
<name>A0A174FTV4_9FIRM</name>
<dbReference type="Pfam" id="PF25792">
    <property type="entry name" value="BREX_BrxC_helical"/>
    <property type="match status" value="1"/>
</dbReference>
<dbReference type="InterPro" id="IPR027417">
    <property type="entry name" value="P-loop_NTPase"/>
</dbReference>
<dbReference type="SUPFAM" id="SSF52540">
    <property type="entry name" value="P-loop containing nucleoside triphosphate hydrolases"/>
    <property type="match status" value="1"/>
</dbReference>
<dbReference type="InterPro" id="IPR011646">
    <property type="entry name" value="KAP_P-loop"/>
</dbReference>
<dbReference type="NCBIfam" id="NF033441">
    <property type="entry name" value="BREX_BrxC"/>
    <property type="match status" value="1"/>
</dbReference>
<dbReference type="AlphaFoldDB" id="A0A174FTV4"/>
<dbReference type="InterPro" id="IPR058038">
    <property type="entry name" value="BREX_BrxC_wHTH"/>
</dbReference>
<proteinExistence type="predicted"/>
<feature type="domain" description="Probable ATP-binding protein BrxC alpha-helical" evidence="3">
    <location>
        <begin position="890"/>
        <end position="1013"/>
    </location>
</feature>
<evidence type="ECO:0000259" key="2">
    <source>
        <dbReference type="Pfam" id="PF25791"/>
    </source>
</evidence>
<dbReference type="Pfam" id="PF25796">
    <property type="entry name" value="BREX_BrxC_4th"/>
    <property type="match status" value="1"/>
</dbReference>
<evidence type="ECO:0000313" key="6">
    <source>
        <dbReference type="Proteomes" id="UP000095651"/>
    </source>
</evidence>
<evidence type="ECO:0000259" key="4">
    <source>
        <dbReference type="Pfam" id="PF25796"/>
    </source>
</evidence>
<evidence type="ECO:0000259" key="3">
    <source>
        <dbReference type="Pfam" id="PF25792"/>
    </source>
</evidence>
<sequence>MKIQNMFVKPINRPITGVIKVGQNAEKDKKQELEEYVVTRELTRHFREFFDNYVRSIDQPTDEMGVWISGFFGSGKSHFLKILSYILDHTSVCGKTAVEYFEDKDNLTADPMILANMKRAAQAPTQAVLFNVDSKSTASAKSDSNAIVMVFNRVFNEKLGYDGANPALADLERILDEEGNYQKFQDAFRNETGKEWLDERNKFRVIRGKVAKALTAMGRMTEQEAMDFTKAATTSNYAIAIEDFAERVHQYIEKTGKRVVFLVDEIGQFISSDSRLMLNLQTMTEELGSRCHGKAWVIVTAQEDIDSMMENMDFSAESKNDFSKIQGRFKTRLSLSSVNADEVIRERILKKDEVGKATLKALYDSEETRIQNAVNFKGNGYELKKIRNADEFADVYPFLPYQFNLLADVLNAIRLNSSTGKHLSEGERSMLGAYQKATISVMNQEEGTLIPFYRFYDDLLKFLDHTHASVIQRAEDSERINPMHEPDCFNVNVLKTLFLLKYINGISLTIDNILNLMVTHIHEDKALLRQKVEEAVQVLTRSMFVSEVRDTYEFLTDEEQDIERKIREKNIPQADVIVELTKRIFVEIYDNTRYRVPKFNGRYTFAYNQTVDNTPYRTNQNNPIGLRIITPKYSGANGDGSMDDTTLTMMSARNHEVIMKLPLDNISYYNETLNALRIYDYIHNDSDPQKGKSTIIRATKVQEADRGKAAALVSLKEAIGNSRIFVNGQSVTDITNHDAASRIGAALGRLVENIYYKLSYIDEPKDDIDIKRLFKKEMQYTLTLEDSTEPNSNALREMLDYITLITSSHAMISMKGLMDHFAQAPYGYTENDTKWLAAKLFKDGKIGGTMEKEPITPYNREPDELGTYFTSRKYDEKLLFRVKESIDPKKMKACKEVMKALFNQTEVTPDSDKLMASFQSASRDLRDDLKDMLNVQKYNPRFPGSEIMTKAVYILTDVGERTDESAFFNWISQEKINLLELADDLAPIKTFYGSEVQQKIFNDNGLWALHLYEKSAEHITSAEVADKVAEIRKIVTNKAPYEQIRRLPNLYKEFLELYGAILDEKLEPVRQAIEADEKNVINFIRGQYYENDVKGEVRKTFADLLERAAKEKDISDLLGYRVKADETCKRFLDRFANMPAQKAPVVNYASINQTAYSMARETPKGEPNVPKTKMKNIMARDISSGYWVVRNERDLENYLNQVRERVTAELDGETVIRIQF</sequence>
<protein>
    <recommendedName>
        <fullName evidence="7">BREX system P-loop protein BrxC</fullName>
    </recommendedName>
</protein>
<organism evidence="5 6">
    <name type="scientific">Hungatella hathewayi</name>
    <dbReference type="NCBI Taxonomy" id="154046"/>
    <lineage>
        <taxon>Bacteria</taxon>
        <taxon>Bacillati</taxon>
        <taxon>Bacillota</taxon>
        <taxon>Clostridia</taxon>
        <taxon>Lachnospirales</taxon>
        <taxon>Lachnospiraceae</taxon>
        <taxon>Hungatella</taxon>
    </lineage>
</organism>